<keyword evidence="1" id="KW-0812">Transmembrane</keyword>
<dbReference type="AlphaFoldDB" id="A0A919L627"/>
<proteinExistence type="predicted"/>
<reference evidence="2" key="1">
    <citation type="journal article" date="2014" name="Int. J. Syst. Evol. Microbiol.">
        <title>Complete genome sequence of Corynebacterium casei LMG S-19264T (=DSM 44701T), isolated from a smear-ripened cheese.</title>
        <authorList>
            <consortium name="US DOE Joint Genome Institute (JGI-PGF)"/>
            <person name="Walter F."/>
            <person name="Albersmeier A."/>
            <person name="Kalinowski J."/>
            <person name="Ruckert C."/>
        </authorList>
    </citation>
    <scope>NUCLEOTIDE SEQUENCE</scope>
    <source>
        <strain evidence="2">CGMCC 4.7403</strain>
    </source>
</reference>
<evidence type="ECO:0000313" key="2">
    <source>
        <dbReference type="EMBL" id="GHH84011.1"/>
    </source>
</evidence>
<organism evidence="2 3">
    <name type="scientific">Streptomyces capitiformicae</name>
    <dbReference type="NCBI Taxonomy" id="2014920"/>
    <lineage>
        <taxon>Bacteria</taxon>
        <taxon>Bacillati</taxon>
        <taxon>Actinomycetota</taxon>
        <taxon>Actinomycetes</taxon>
        <taxon>Kitasatosporales</taxon>
        <taxon>Streptomycetaceae</taxon>
        <taxon>Streptomyces</taxon>
    </lineage>
</organism>
<dbReference type="EMBL" id="BNAT01000003">
    <property type="protein sequence ID" value="GHH84011.1"/>
    <property type="molecule type" value="Genomic_DNA"/>
</dbReference>
<keyword evidence="1" id="KW-1133">Transmembrane helix</keyword>
<reference evidence="2" key="2">
    <citation type="submission" date="2020-09" db="EMBL/GenBank/DDBJ databases">
        <authorList>
            <person name="Sun Q."/>
            <person name="Zhou Y."/>
        </authorList>
    </citation>
    <scope>NUCLEOTIDE SEQUENCE</scope>
    <source>
        <strain evidence="2">CGMCC 4.7403</strain>
    </source>
</reference>
<evidence type="ECO:0000256" key="1">
    <source>
        <dbReference type="SAM" id="Phobius"/>
    </source>
</evidence>
<feature type="transmembrane region" description="Helical" evidence="1">
    <location>
        <begin position="39"/>
        <end position="58"/>
    </location>
</feature>
<dbReference type="Proteomes" id="UP000603227">
    <property type="component" value="Unassembled WGS sequence"/>
</dbReference>
<gene>
    <name evidence="2" type="ORF">GCM10017771_12210</name>
</gene>
<protein>
    <recommendedName>
        <fullName evidence="4">YcxB-like protein domain-containing protein</fullName>
    </recommendedName>
</protein>
<sequence>MAEADGEHVELVYRPTVGEFHEALTASARASSLGRWGRGLLLFSGGASAFVAVASLTFGSTVPATQVLVMAGTAVVGLVVLPWLQAHRLHRRAAERGLHRAVLDPWGVTTTTTRGPERMTRWSEIPRYEETRRTFVLLTTHAYPPTPIPLPKRGTRDVDGLRALLKRRLSS</sequence>
<evidence type="ECO:0000313" key="3">
    <source>
        <dbReference type="Proteomes" id="UP000603227"/>
    </source>
</evidence>
<comment type="caution">
    <text evidence="2">The sequence shown here is derived from an EMBL/GenBank/DDBJ whole genome shotgun (WGS) entry which is preliminary data.</text>
</comment>
<accession>A0A919L627</accession>
<keyword evidence="3" id="KW-1185">Reference proteome</keyword>
<feature type="transmembrane region" description="Helical" evidence="1">
    <location>
        <begin position="64"/>
        <end position="84"/>
    </location>
</feature>
<keyword evidence="1" id="KW-0472">Membrane</keyword>
<name>A0A919L627_9ACTN</name>
<evidence type="ECO:0008006" key="4">
    <source>
        <dbReference type="Google" id="ProtNLM"/>
    </source>
</evidence>
<dbReference type="RefSeq" id="WP_189781337.1">
    <property type="nucleotide sequence ID" value="NZ_BNAT01000003.1"/>
</dbReference>